<organism evidence="3 4">
    <name type="scientific">Paeniroseomonas aquatica</name>
    <dbReference type="NCBI Taxonomy" id="373043"/>
    <lineage>
        <taxon>Bacteria</taxon>
        <taxon>Pseudomonadati</taxon>
        <taxon>Pseudomonadota</taxon>
        <taxon>Alphaproteobacteria</taxon>
        <taxon>Acetobacterales</taxon>
        <taxon>Acetobacteraceae</taxon>
        <taxon>Paeniroseomonas</taxon>
    </lineage>
</organism>
<dbReference type="Gene3D" id="3.90.960.10">
    <property type="entry name" value="YbaK/aminoacyl-tRNA synthetase-associated domain"/>
    <property type="match status" value="1"/>
</dbReference>
<evidence type="ECO:0000259" key="2">
    <source>
        <dbReference type="Pfam" id="PF04073"/>
    </source>
</evidence>
<protein>
    <submittedName>
        <fullName evidence="3">YbaK/EbsC family protein</fullName>
    </submittedName>
</protein>
<comment type="caution">
    <text evidence="3">The sequence shown here is derived from an EMBL/GenBank/DDBJ whole genome shotgun (WGS) entry which is preliminary data.</text>
</comment>
<dbReference type="PANTHER" id="PTHR31423:SF3">
    <property type="entry name" value="PROLYL-TRNA SYNTHETASE ASSOCIATED DOMAIN-CONTAINING PROTEIN 1-RELATED"/>
    <property type="match status" value="1"/>
</dbReference>
<dbReference type="InterPro" id="IPR007214">
    <property type="entry name" value="YbaK/aa-tRNA-synth-assoc-dom"/>
</dbReference>
<evidence type="ECO:0000313" key="4">
    <source>
        <dbReference type="Proteomes" id="UP001529369"/>
    </source>
</evidence>
<dbReference type="Proteomes" id="UP001529369">
    <property type="component" value="Unassembled WGS sequence"/>
</dbReference>
<dbReference type="PANTHER" id="PTHR31423">
    <property type="entry name" value="YBAK DOMAIN-CONTAINING PROTEIN"/>
    <property type="match status" value="1"/>
</dbReference>
<accession>A0ABT8AGC8</accession>
<dbReference type="EMBL" id="JAUFPN010000310">
    <property type="protein sequence ID" value="MDN3568877.1"/>
    <property type="molecule type" value="Genomic_DNA"/>
</dbReference>
<gene>
    <name evidence="3" type="ORF">QWZ14_31250</name>
</gene>
<feature type="domain" description="YbaK/aminoacyl-tRNA synthetase-associated" evidence="2">
    <location>
        <begin position="26"/>
        <end position="157"/>
    </location>
</feature>
<evidence type="ECO:0000256" key="1">
    <source>
        <dbReference type="ARBA" id="ARBA00010201"/>
    </source>
</evidence>
<dbReference type="Pfam" id="PF04073">
    <property type="entry name" value="tRNA_edit"/>
    <property type="match status" value="1"/>
</dbReference>
<sequence length="175" mass="18074">MAETPAGLLARLAALGIEAITTEHAPVFTVAESQALRAKLPGGTDGGHSKNLFLRPAKAGPGPHLLAVLEETRQVSVNALARAAGAGRVEMAPAAALQDLLGVLPGAVTPFGMVNAPPGAVRIVLDAGLMRDHAWVHFHPLVNSMTTAIRPAGLLRFLESLGHRPEPLELPPPAG</sequence>
<dbReference type="InterPro" id="IPR040285">
    <property type="entry name" value="ProX/PRXD1"/>
</dbReference>
<comment type="similarity">
    <text evidence="1">Belongs to the PRORSD1 family.</text>
</comment>
<dbReference type="RefSeq" id="WP_290320999.1">
    <property type="nucleotide sequence ID" value="NZ_JAUFPN010000310.1"/>
</dbReference>
<dbReference type="SUPFAM" id="SSF55826">
    <property type="entry name" value="YbaK/ProRS associated domain"/>
    <property type="match status" value="1"/>
</dbReference>
<evidence type="ECO:0000313" key="3">
    <source>
        <dbReference type="EMBL" id="MDN3568877.1"/>
    </source>
</evidence>
<name>A0ABT8AGC8_9PROT</name>
<proteinExistence type="inferred from homology"/>
<dbReference type="InterPro" id="IPR036754">
    <property type="entry name" value="YbaK/aa-tRNA-synt-asso_dom_sf"/>
</dbReference>
<keyword evidence="4" id="KW-1185">Reference proteome</keyword>
<reference evidence="4" key="1">
    <citation type="journal article" date="2019" name="Int. J. Syst. Evol. Microbiol.">
        <title>The Global Catalogue of Microorganisms (GCM) 10K type strain sequencing project: providing services to taxonomists for standard genome sequencing and annotation.</title>
        <authorList>
            <consortium name="The Broad Institute Genomics Platform"/>
            <consortium name="The Broad Institute Genome Sequencing Center for Infectious Disease"/>
            <person name="Wu L."/>
            <person name="Ma J."/>
        </authorList>
    </citation>
    <scope>NUCLEOTIDE SEQUENCE [LARGE SCALE GENOMIC DNA]</scope>
    <source>
        <strain evidence="4">CECT 7131</strain>
    </source>
</reference>